<feature type="region of interest" description="Disordered" evidence="3">
    <location>
        <begin position="117"/>
        <end position="143"/>
    </location>
</feature>
<dbReference type="InterPro" id="IPR000618">
    <property type="entry name" value="Insect_cuticle"/>
</dbReference>
<reference evidence="4" key="2">
    <citation type="submission" date="2021-09" db="EMBL/GenBank/DDBJ databases">
        <authorList>
            <person name="Jia N."/>
            <person name="Wang J."/>
            <person name="Shi W."/>
            <person name="Du L."/>
            <person name="Sun Y."/>
            <person name="Zhan W."/>
            <person name="Jiang J."/>
            <person name="Wang Q."/>
            <person name="Zhang B."/>
            <person name="Ji P."/>
            <person name="Sakyi L.B."/>
            <person name="Cui X."/>
            <person name="Yuan T."/>
            <person name="Jiang B."/>
            <person name="Yang W."/>
            <person name="Lam T.T.-Y."/>
            <person name="Chang Q."/>
            <person name="Ding S."/>
            <person name="Wang X."/>
            <person name="Zhu J."/>
            <person name="Ruan X."/>
            <person name="Zhao L."/>
            <person name="Wei J."/>
            <person name="Que T."/>
            <person name="Du C."/>
            <person name="Cheng J."/>
            <person name="Dai P."/>
            <person name="Han X."/>
            <person name="Huang E."/>
            <person name="Gao Y."/>
            <person name="Liu J."/>
            <person name="Shao H."/>
            <person name="Ye R."/>
            <person name="Li L."/>
            <person name="Wei W."/>
            <person name="Wang X."/>
            <person name="Wang C."/>
            <person name="Huo Q."/>
            <person name="Li W."/>
            <person name="Guo W."/>
            <person name="Chen H."/>
            <person name="Chen S."/>
            <person name="Zhou L."/>
            <person name="Zhou L."/>
            <person name="Ni X."/>
            <person name="Tian J."/>
            <person name="Zhou Y."/>
            <person name="Sheng Y."/>
            <person name="Liu T."/>
            <person name="Pan Y."/>
            <person name="Xia L."/>
            <person name="Li J."/>
            <person name="Zhao F."/>
            <person name="Cao W."/>
        </authorList>
    </citation>
    <scope>NUCLEOTIDE SEQUENCE</scope>
    <source>
        <strain evidence="4">Rsan-2018</strain>
        <tissue evidence="4">Larvae</tissue>
    </source>
</reference>
<dbReference type="VEuPathDB" id="VectorBase:RSAN_039331"/>
<dbReference type="PANTHER" id="PTHR10380:SF173">
    <property type="entry name" value="CUTICULAR PROTEIN 47EF, ISOFORM C-RELATED"/>
    <property type="match status" value="1"/>
</dbReference>
<organism evidence="4 5">
    <name type="scientific">Rhipicephalus sanguineus</name>
    <name type="common">Brown dog tick</name>
    <name type="synonym">Ixodes sanguineus</name>
    <dbReference type="NCBI Taxonomy" id="34632"/>
    <lineage>
        <taxon>Eukaryota</taxon>
        <taxon>Metazoa</taxon>
        <taxon>Ecdysozoa</taxon>
        <taxon>Arthropoda</taxon>
        <taxon>Chelicerata</taxon>
        <taxon>Arachnida</taxon>
        <taxon>Acari</taxon>
        <taxon>Parasitiformes</taxon>
        <taxon>Ixodida</taxon>
        <taxon>Ixodoidea</taxon>
        <taxon>Ixodidae</taxon>
        <taxon>Rhipicephalinae</taxon>
        <taxon>Rhipicephalus</taxon>
        <taxon>Rhipicephalus</taxon>
    </lineage>
</organism>
<dbReference type="AlphaFoldDB" id="A0A9D4Q2N7"/>
<keyword evidence="5" id="KW-1185">Reference proteome</keyword>
<gene>
    <name evidence="4" type="ORF">HPB52_013991</name>
</gene>
<dbReference type="InterPro" id="IPR050468">
    <property type="entry name" value="Cuticle_Struct_Prot"/>
</dbReference>
<evidence type="ECO:0000313" key="5">
    <source>
        <dbReference type="Proteomes" id="UP000821837"/>
    </source>
</evidence>
<accession>A0A9D4Q2N7</accession>
<dbReference type="Pfam" id="PF00379">
    <property type="entry name" value="Chitin_bind_4"/>
    <property type="match status" value="1"/>
</dbReference>
<evidence type="ECO:0000256" key="3">
    <source>
        <dbReference type="SAM" id="MobiDB-lite"/>
    </source>
</evidence>
<dbReference type="GO" id="GO:0008010">
    <property type="term" value="F:structural constituent of chitin-based larval cuticle"/>
    <property type="evidence" value="ECO:0007669"/>
    <property type="project" value="TreeGrafter"/>
</dbReference>
<name>A0A9D4Q2N7_RHISA</name>
<dbReference type="EMBL" id="JABSTV010001249">
    <property type="protein sequence ID" value="KAH7962021.1"/>
    <property type="molecule type" value="Genomic_DNA"/>
</dbReference>
<evidence type="ECO:0000256" key="2">
    <source>
        <dbReference type="PROSITE-ProRule" id="PRU00497"/>
    </source>
</evidence>
<dbReference type="PANTHER" id="PTHR10380">
    <property type="entry name" value="CUTICLE PROTEIN"/>
    <property type="match status" value="1"/>
</dbReference>
<reference evidence="4" key="1">
    <citation type="journal article" date="2020" name="Cell">
        <title>Large-Scale Comparative Analyses of Tick Genomes Elucidate Their Genetic Diversity and Vector Capacities.</title>
        <authorList>
            <consortium name="Tick Genome and Microbiome Consortium (TIGMIC)"/>
            <person name="Jia N."/>
            <person name="Wang J."/>
            <person name="Shi W."/>
            <person name="Du L."/>
            <person name="Sun Y."/>
            <person name="Zhan W."/>
            <person name="Jiang J.F."/>
            <person name="Wang Q."/>
            <person name="Zhang B."/>
            <person name="Ji P."/>
            <person name="Bell-Sakyi L."/>
            <person name="Cui X.M."/>
            <person name="Yuan T.T."/>
            <person name="Jiang B.G."/>
            <person name="Yang W.F."/>
            <person name="Lam T.T."/>
            <person name="Chang Q.C."/>
            <person name="Ding S.J."/>
            <person name="Wang X.J."/>
            <person name="Zhu J.G."/>
            <person name="Ruan X.D."/>
            <person name="Zhao L."/>
            <person name="Wei J.T."/>
            <person name="Ye R.Z."/>
            <person name="Que T.C."/>
            <person name="Du C.H."/>
            <person name="Zhou Y.H."/>
            <person name="Cheng J.X."/>
            <person name="Dai P.F."/>
            <person name="Guo W.B."/>
            <person name="Han X.H."/>
            <person name="Huang E.J."/>
            <person name="Li L.F."/>
            <person name="Wei W."/>
            <person name="Gao Y.C."/>
            <person name="Liu J.Z."/>
            <person name="Shao H.Z."/>
            <person name="Wang X."/>
            <person name="Wang C.C."/>
            <person name="Yang T.C."/>
            <person name="Huo Q.B."/>
            <person name="Li W."/>
            <person name="Chen H.Y."/>
            <person name="Chen S.E."/>
            <person name="Zhou L.G."/>
            <person name="Ni X.B."/>
            <person name="Tian J.H."/>
            <person name="Sheng Y."/>
            <person name="Liu T."/>
            <person name="Pan Y.S."/>
            <person name="Xia L.Y."/>
            <person name="Li J."/>
            <person name="Zhao F."/>
            <person name="Cao W.C."/>
        </authorList>
    </citation>
    <scope>NUCLEOTIDE SEQUENCE</scope>
    <source>
        <strain evidence="4">Rsan-2018</strain>
    </source>
</reference>
<dbReference type="GO" id="GO:0062129">
    <property type="term" value="C:chitin-based extracellular matrix"/>
    <property type="evidence" value="ECO:0007669"/>
    <property type="project" value="TreeGrafter"/>
</dbReference>
<evidence type="ECO:0000256" key="1">
    <source>
        <dbReference type="ARBA" id="ARBA00022460"/>
    </source>
</evidence>
<comment type="caution">
    <text evidence="4">The sequence shown here is derived from an EMBL/GenBank/DDBJ whole genome shotgun (WGS) entry which is preliminary data.</text>
</comment>
<sequence length="143" mass="15936">MVQGHLVRRAADDNDSNLPYTVNYDHTDEHGTRIYRLEITDADNVRMGTYGYMDAKGLYRQVHYLADATGFHVFVCTNEPGTETSFPADAVIQMHHWEKVAPDSTLGRLLARLPQVTSPTTVSADGKGQKKTAPQQDKKEKSG</sequence>
<protein>
    <recommendedName>
        <fullName evidence="6">Cuticle protein</fullName>
    </recommendedName>
</protein>
<evidence type="ECO:0000313" key="4">
    <source>
        <dbReference type="EMBL" id="KAH7962021.1"/>
    </source>
</evidence>
<dbReference type="Proteomes" id="UP000821837">
    <property type="component" value="Chromosome 3"/>
</dbReference>
<keyword evidence="1 2" id="KW-0193">Cuticle</keyword>
<evidence type="ECO:0008006" key="6">
    <source>
        <dbReference type="Google" id="ProtNLM"/>
    </source>
</evidence>
<dbReference type="InterPro" id="IPR029070">
    <property type="entry name" value="Chitinase_insertion_sf"/>
</dbReference>
<dbReference type="Gene3D" id="3.10.50.10">
    <property type="match status" value="1"/>
</dbReference>
<proteinExistence type="predicted"/>
<dbReference type="PROSITE" id="PS51155">
    <property type="entry name" value="CHIT_BIND_RR_2"/>
    <property type="match status" value="1"/>
</dbReference>